<evidence type="ECO:0000256" key="1">
    <source>
        <dbReference type="SAM" id="Phobius"/>
    </source>
</evidence>
<dbReference type="AlphaFoldDB" id="A0A2X2D6Z8"/>
<accession>A0A2X2D6Z8</accession>
<gene>
    <name evidence="2" type="ORF">NCTC11842_05148</name>
</gene>
<keyword evidence="1" id="KW-0472">Membrane</keyword>
<sequence>MDVLPYSLLLSWLADTLTTCVFMLSLLLYADR</sequence>
<feature type="transmembrane region" description="Helical" evidence="1">
    <location>
        <begin position="6"/>
        <end position="30"/>
    </location>
</feature>
<keyword evidence="1" id="KW-0812">Transmembrane</keyword>
<organism evidence="2 3">
    <name type="scientific">Pseudomonas luteola</name>
    <dbReference type="NCBI Taxonomy" id="47886"/>
    <lineage>
        <taxon>Bacteria</taxon>
        <taxon>Pseudomonadati</taxon>
        <taxon>Pseudomonadota</taxon>
        <taxon>Gammaproteobacteria</taxon>
        <taxon>Pseudomonadales</taxon>
        <taxon>Pseudomonadaceae</taxon>
        <taxon>Pseudomonas</taxon>
    </lineage>
</organism>
<reference evidence="2 3" key="1">
    <citation type="submission" date="2018-06" db="EMBL/GenBank/DDBJ databases">
        <authorList>
            <consortium name="Pathogen Informatics"/>
            <person name="Doyle S."/>
        </authorList>
    </citation>
    <scope>NUCLEOTIDE SEQUENCE [LARGE SCALE GENOMIC DNA]</scope>
    <source>
        <strain evidence="2 3">NCTC11842</strain>
    </source>
</reference>
<keyword evidence="1" id="KW-1133">Transmembrane helix</keyword>
<name>A0A2X2D6Z8_PSELU</name>
<evidence type="ECO:0000313" key="3">
    <source>
        <dbReference type="Proteomes" id="UP000250443"/>
    </source>
</evidence>
<evidence type="ECO:0000313" key="2">
    <source>
        <dbReference type="EMBL" id="SPZ13406.1"/>
    </source>
</evidence>
<protein>
    <submittedName>
        <fullName evidence="2">Uncharacterized protein</fullName>
    </submittedName>
</protein>
<dbReference type="EMBL" id="UAUF01000014">
    <property type="protein sequence ID" value="SPZ13406.1"/>
    <property type="molecule type" value="Genomic_DNA"/>
</dbReference>
<dbReference type="Proteomes" id="UP000250443">
    <property type="component" value="Unassembled WGS sequence"/>
</dbReference>
<proteinExistence type="predicted"/>